<dbReference type="Gene3D" id="3.90.1150.200">
    <property type="match status" value="1"/>
</dbReference>
<dbReference type="Pfam" id="PF13376">
    <property type="entry name" value="OmdA"/>
    <property type="match status" value="1"/>
</dbReference>
<proteinExistence type="predicted"/>
<dbReference type="SUPFAM" id="SSF159888">
    <property type="entry name" value="YdhG-like"/>
    <property type="match status" value="1"/>
</dbReference>
<dbReference type="EMBL" id="QFOI01000605">
    <property type="protein sequence ID" value="PZP40528.1"/>
    <property type="molecule type" value="Genomic_DNA"/>
</dbReference>
<dbReference type="PIRSF" id="PIRSF021308">
    <property type="entry name" value="UCP021308"/>
    <property type="match status" value="1"/>
</dbReference>
<dbReference type="InterPro" id="IPR014922">
    <property type="entry name" value="YdhG-like"/>
</dbReference>
<name>A0A2W5EBZ4_9SPHI</name>
<evidence type="ECO:0000259" key="1">
    <source>
        <dbReference type="Pfam" id="PF08818"/>
    </source>
</evidence>
<reference evidence="2 3" key="1">
    <citation type="submission" date="2017-11" db="EMBL/GenBank/DDBJ databases">
        <title>Infants hospitalized years apart are colonized by the same room-sourced microbial strains.</title>
        <authorList>
            <person name="Brooks B."/>
            <person name="Olm M.R."/>
            <person name="Firek B.A."/>
            <person name="Baker R."/>
            <person name="Thomas B.C."/>
            <person name="Morowitz M.J."/>
            <person name="Banfield J.F."/>
        </authorList>
    </citation>
    <scope>NUCLEOTIDE SEQUENCE [LARGE SCALE GENOMIC DNA]</scope>
    <source>
        <strain evidence="2">S2_009_000_R2_76</strain>
    </source>
</reference>
<gene>
    <name evidence="2" type="ORF">DI598_19295</name>
</gene>
<dbReference type="AlphaFoldDB" id="A0A2W5EBZ4"/>
<protein>
    <recommendedName>
        <fullName evidence="1">YdhG-like domain-containing protein</fullName>
    </recommendedName>
</protein>
<evidence type="ECO:0000313" key="2">
    <source>
        <dbReference type="EMBL" id="PZP40528.1"/>
    </source>
</evidence>
<organism evidence="2 3">
    <name type="scientific">Pseudopedobacter saltans</name>
    <dbReference type="NCBI Taxonomy" id="151895"/>
    <lineage>
        <taxon>Bacteria</taxon>
        <taxon>Pseudomonadati</taxon>
        <taxon>Bacteroidota</taxon>
        <taxon>Sphingobacteriia</taxon>
        <taxon>Sphingobacteriales</taxon>
        <taxon>Sphingobacteriaceae</taxon>
        <taxon>Pseudopedobacter</taxon>
    </lineage>
</organism>
<comment type="caution">
    <text evidence="2">The sequence shown here is derived from an EMBL/GenBank/DDBJ whole genome shotgun (WGS) entry which is preliminary data.</text>
</comment>
<evidence type="ECO:0000313" key="3">
    <source>
        <dbReference type="Proteomes" id="UP000249645"/>
    </source>
</evidence>
<dbReference type="InterPro" id="IPR016786">
    <property type="entry name" value="YdeI_bac"/>
</dbReference>
<accession>A0A2W5EBZ4</accession>
<sequence length="194" mass="22823">MNTNSNVDDFIQKLKRWKNEIILLREIVSQYNLNEDYKWKQPCYTFNEHNVFIISSFKEYCLLGFFNGVLLEDKFDLLHKPGENSQTMRQLRFTSSDEIHSKEKEIGFYIKATIHIAQSGKKVEIPKNTEQDFPIELLQKFEQEPAFKKAFEALTPGRQRAYNIFFSQAKQSETKIARIAKCTEQILQGKGLRD</sequence>
<feature type="domain" description="YdhG-like" evidence="1">
    <location>
        <begin position="17"/>
        <end position="113"/>
    </location>
</feature>
<dbReference type="Pfam" id="PF08818">
    <property type="entry name" value="DUF1801"/>
    <property type="match status" value="1"/>
</dbReference>
<dbReference type="Proteomes" id="UP000249645">
    <property type="component" value="Unassembled WGS sequence"/>
</dbReference>